<proteinExistence type="predicted"/>
<dbReference type="GO" id="GO:0004523">
    <property type="term" value="F:RNA-DNA hybrid ribonuclease activity"/>
    <property type="evidence" value="ECO:0007669"/>
    <property type="project" value="InterPro"/>
</dbReference>
<name>A0A921ZIP1_MANSE</name>
<accession>A0A921ZIP1</accession>
<sequence length="206" mass="23534">MQRPKKTYEYNCLKFDIIIELSEKYHDWHVIYTDGSKSDHGQGAAYYDSSALAGSNRQGIFKIIGCVSIMYLELIAISEALSYIIIRKSRKVVICSDSKSALLHIARCASECRGTSIAYVILSKIFDILAAGIELKLQWIPSHIGLRGNEKADCRAKQGIFEGMELTIEPNYTDLFPKYKNRCHLLWKEHFDSRSKLKGIWYKSIV</sequence>
<organism evidence="3 4">
    <name type="scientific">Manduca sexta</name>
    <name type="common">Tobacco hawkmoth</name>
    <name type="synonym">Tobacco hornworm</name>
    <dbReference type="NCBI Taxonomy" id="7130"/>
    <lineage>
        <taxon>Eukaryota</taxon>
        <taxon>Metazoa</taxon>
        <taxon>Ecdysozoa</taxon>
        <taxon>Arthropoda</taxon>
        <taxon>Hexapoda</taxon>
        <taxon>Insecta</taxon>
        <taxon>Pterygota</taxon>
        <taxon>Neoptera</taxon>
        <taxon>Endopterygota</taxon>
        <taxon>Lepidoptera</taxon>
        <taxon>Glossata</taxon>
        <taxon>Ditrysia</taxon>
        <taxon>Bombycoidea</taxon>
        <taxon>Sphingidae</taxon>
        <taxon>Sphinginae</taxon>
        <taxon>Sphingini</taxon>
        <taxon>Manduca</taxon>
    </lineage>
</organism>
<dbReference type="PROSITE" id="PS50879">
    <property type="entry name" value="RNASE_H_1"/>
    <property type="match status" value="1"/>
</dbReference>
<evidence type="ECO:0000256" key="1">
    <source>
        <dbReference type="SAM" id="Phobius"/>
    </source>
</evidence>
<feature type="transmembrane region" description="Helical" evidence="1">
    <location>
        <begin position="63"/>
        <end position="86"/>
    </location>
</feature>
<evidence type="ECO:0000313" key="4">
    <source>
        <dbReference type="Proteomes" id="UP000791440"/>
    </source>
</evidence>
<feature type="domain" description="RNase H type-1" evidence="2">
    <location>
        <begin position="25"/>
        <end position="161"/>
    </location>
</feature>
<keyword evidence="4" id="KW-1185">Reference proteome</keyword>
<protein>
    <recommendedName>
        <fullName evidence="2">RNase H type-1 domain-containing protein</fullName>
    </recommendedName>
</protein>
<dbReference type="AlphaFoldDB" id="A0A921ZIP1"/>
<reference evidence="3" key="1">
    <citation type="journal article" date="2016" name="Insect Biochem. Mol. Biol.">
        <title>Multifaceted biological insights from a draft genome sequence of the tobacco hornworm moth, Manduca sexta.</title>
        <authorList>
            <person name="Kanost M.R."/>
            <person name="Arrese E.L."/>
            <person name="Cao X."/>
            <person name="Chen Y.R."/>
            <person name="Chellapilla S."/>
            <person name="Goldsmith M.R."/>
            <person name="Grosse-Wilde E."/>
            <person name="Heckel D.G."/>
            <person name="Herndon N."/>
            <person name="Jiang H."/>
            <person name="Papanicolaou A."/>
            <person name="Qu J."/>
            <person name="Soulages J.L."/>
            <person name="Vogel H."/>
            <person name="Walters J."/>
            <person name="Waterhouse R.M."/>
            <person name="Ahn S.J."/>
            <person name="Almeida F.C."/>
            <person name="An C."/>
            <person name="Aqrawi P."/>
            <person name="Bretschneider A."/>
            <person name="Bryant W.B."/>
            <person name="Bucks S."/>
            <person name="Chao H."/>
            <person name="Chevignon G."/>
            <person name="Christen J.M."/>
            <person name="Clarke D.F."/>
            <person name="Dittmer N.T."/>
            <person name="Ferguson L.C.F."/>
            <person name="Garavelou S."/>
            <person name="Gordon K.H.J."/>
            <person name="Gunaratna R.T."/>
            <person name="Han Y."/>
            <person name="Hauser F."/>
            <person name="He Y."/>
            <person name="Heidel-Fischer H."/>
            <person name="Hirsh A."/>
            <person name="Hu Y."/>
            <person name="Jiang H."/>
            <person name="Kalra D."/>
            <person name="Klinner C."/>
            <person name="Konig C."/>
            <person name="Kovar C."/>
            <person name="Kroll A.R."/>
            <person name="Kuwar S.S."/>
            <person name="Lee S.L."/>
            <person name="Lehman R."/>
            <person name="Li K."/>
            <person name="Li Z."/>
            <person name="Liang H."/>
            <person name="Lovelace S."/>
            <person name="Lu Z."/>
            <person name="Mansfield J.H."/>
            <person name="McCulloch K.J."/>
            <person name="Mathew T."/>
            <person name="Morton B."/>
            <person name="Muzny D.M."/>
            <person name="Neunemann D."/>
            <person name="Ongeri F."/>
            <person name="Pauchet Y."/>
            <person name="Pu L.L."/>
            <person name="Pyrousis I."/>
            <person name="Rao X.J."/>
            <person name="Redding A."/>
            <person name="Roesel C."/>
            <person name="Sanchez-Gracia A."/>
            <person name="Schaack S."/>
            <person name="Shukla A."/>
            <person name="Tetreau G."/>
            <person name="Wang Y."/>
            <person name="Xiong G.H."/>
            <person name="Traut W."/>
            <person name="Walsh T.K."/>
            <person name="Worley K.C."/>
            <person name="Wu D."/>
            <person name="Wu W."/>
            <person name="Wu Y.Q."/>
            <person name="Zhang X."/>
            <person name="Zou Z."/>
            <person name="Zucker H."/>
            <person name="Briscoe A.D."/>
            <person name="Burmester T."/>
            <person name="Clem R.J."/>
            <person name="Feyereisen R."/>
            <person name="Grimmelikhuijzen C.J.P."/>
            <person name="Hamodrakas S.J."/>
            <person name="Hansson B.S."/>
            <person name="Huguet E."/>
            <person name="Jermiin L.S."/>
            <person name="Lan Q."/>
            <person name="Lehman H.K."/>
            <person name="Lorenzen M."/>
            <person name="Merzendorfer H."/>
            <person name="Michalopoulos I."/>
            <person name="Morton D.B."/>
            <person name="Muthukrishnan S."/>
            <person name="Oakeshott J.G."/>
            <person name="Palmer W."/>
            <person name="Park Y."/>
            <person name="Passarelli A.L."/>
            <person name="Rozas J."/>
            <person name="Schwartz L.M."/>
            <person name="Smith W."/>
            <person name="Southgate A."/>
            <person name="Vilcinskas A."/>
            <person name="Vogt R."/>
            <person name="Wang P."/>
            <person name="Werren J."/>
            <person name="Yu X.Q."/>
            <person name="Zhou J.J."/>
            <person name="Brown S.J."/>
            <person name="Scherer S.E."/>
            <person name="Richards S."/>
            <person name="Blissard G.W."/>
        </authorList>
    </citation>
    <scope>NUCLEOTIDE SEQUENCE</scope>
</reference>
<dbReference type="Pfam" id="PF00075">
    <property type="entry name" value="RNase_H"/>
    <property type="match status" value="1"/>
</dbReference>
<dbReference type="Proteomes" id="UP000791440">
    <property type="component" value="Unassembled WGS sequence"/>
</dbReference>
<keyword evidence="1" id="KW-0472">Membrane</keyword>
<evidence type="ECO:0000313" key="3">
    <source>
        <dbReference type="EMBL" id="KAG6458727.1"/>
    </source>
</evidence>
<reference evidence="3" key="2">
    <citation type="submission" date="2020-12" db="EMBL/GenBank/DDBJ databases">
        <authorList>
            <person name="Kanost M."/>
        </authorList>
    </citation>
    <scope>NUCLEOTIDE SEQUENCE</scope>
</reference>
<comment type="caution">
    <text evidence="3">The sequence shown here is derived from an EMBL/GenBank/DDBJ whole genome shotgun (WGS) entry which is preliminary data.</text>
</comment>
<keyword evidence="1" id="KW-1133">Transmembrane helix</keyword>
<gene>
    <name evidence="3" type="ORF">O3G_MSEX011001</name>
</gene>
<keyword evidence="1" id="KW-0812">Transmembrane</keyword>
<dbReference type="GO" id="GO:0003676">
    <property type="term" value="F:nucleic acid binding"/>
    <property type="evidence" value="ECO:0007669"/>
    <property type="project" value="InterPro"/>
</dbReference>
<dbReference type="InterPro" id="IPR002156">
    <property type="entry name" value="RNaseH_domain"/>
</dbReference>
<dbReference type="EMBL" id="JH668592">
    <property type="protein sequence ID" value="KAG6458727.1"/>
    <property type="molecule type" value="Genomic_DNA"/>
</dbReference>
<evidence type="ECO:0000259" key="2">
    <source>
        <dbReference type="PROSITE" id="PS50879"/>
    </source>
</evidence>
<dbReference type="CDD" id="cd09276">
    <property type="entry name" value="Rnase_HI_RT_non_LTR"/>
    <property type="match status" value="1"/>
</dbReference>